<accession>A0A212RHB6</accession>
<dbReference type="InterPro" id="IPR012296">
    <property type="entry name" value="Nuclease_put_TT1808"/>
</dbReference>
<gene>
    <name evidence="1" type="ORF">SAMN02746019_00015030</name>
</gene>
<proteinExistence type="predicted"/>
<dbReference type="InterPro" id="IPR011335">
    <property type="entry name" value="Restrct_endonuc-II-like"/>
</dbReference>
<organism evidence="1 2">
    <name type="scientific">Thermoflexus hugenholtzii JAD2</name>
    <dbReference type="NCBI Taxonomy" id="877466"/>
    <lineage>
        <taxon>Bacteria</taxon>
        <taxon>Bacillati</taxon>
        <taxon>Chloroflexota</taxon>
        <taxon>Thermoflexia</taxon>
        <taxon>Thermoflexales</taxon>
        <taxon>Thermoflexaceae</taxon>
        <taxon>Thermoflexus</taxon>
    </lineage>
</organism>
<dbReference type="AlphaFoldDB" id="A0A212RHB6"/>
<dbReference type="InParanoid" id="A0A212RHB6"/>
<dbReference type="Gene3D" id="3.90.1570.10">
    <property type="entry name" value="tt1808, chain A"/>
    <property type="match status" value="1"/>
</dbReference>
<sequence length="89" mass="9881">MSAMRPSGSGRWILVWGVPRPSPSPSREHPKSSLGLLQHLVEAVLRPGLYAAPLDVKRGEDTLYQPDLLVVLRKHADRLRETHIKGAPD</sequence>
<dbReference type="SUPFAM" id="SSF52980">
    <property type="entry name" value="Restriction endonuclease-like"/>
    <property type="match status" value="1"/>
</dbReference>
<protein>
    <submittedName>
        <fullName evidence="1">Uncharacterized protein</fullName>
    </submittedName>
</protein>
<dbReference type="EMBL" id="FYEK01000054">
    <property type="protein sequence ID" value="SNB71787.1"/>
    <property type="molecule type" value="Genomic_DNA"/>
</dbReference>
<evidence type="ECO:0000313" key="2">
    <source>
        <dbReference type="Proteomes" id="UP000197025"/>
    </source>
</evidence>
<reference evidence="2" key="1">
    <citation type="submission" date="2017-06" db="EMBL/GenBank/DDBJ databases">
        <authorList>
            <person name="Varghese N."/>
            <person name="Submissions S."/>
        </authorList>
    </citation>
    <scope>NUCLEOTIDE SEQUENCE [LARGE SCALE GENOMIC DNA]</scope>
    <source>
        <strain evidence="2">JAD2</strain>
    </source>
</reference>
<evidence type="ECO:0000313" key="1">
    <source>
        <dbReference type="EMBL" id="SNB71787.1"/>
    </source>
</evidence>
<dbReference type="Proteomes" id="UP000197025">
    <property type="component" value="Unassembled WGS sequence"/>
</dbReference>
<name>A0A212RHB6_9CHLR</name>
<keyword evidence="2" id="KW-1185">Reference proteome</keyword>